<gene>
    <name evidence="3" type="ORF">CEY11_10895</name>
</gene>
<sequence>MKKPLRRKLLVMSCALAMGIAGTAASAAYPEKDIRFITAFAAGSASDIVARLIAERLQAALGQPVVVENKAGASGQIAANYVAKSAPDGYTIMLATNTTHSANPYLFKTLHYDPIKDFTPIAQICNFPFVLAVSGKLPVNNVKELLAYGRKHASNLSYAYGNSTGQISAAAFDKATGLHATPVPYKSSPQAMTDVIGGRASFMFADLASAGSYIKSGKLKLLGVTTSQRSSLAPALPTIASAIGQPGFDLAAWVGIFGPAHMPQPVVQRLSSEIVKIVSSADMRERLNHLGAEPTPAPAGQFGPFVARQLAVWGQKVKEAGIPPQ</sequence>
<dbReference type="Gene3D" id="3.40.190.150">
    <property type="entry name" value="Bordetella uptake gene, domain 1"/>
    <property type="match status" value="1"/>
</dbReference>
<evidence type="ECO:0000313" key="3">
    <source>
        <dbReference type="EMBL" id="OWT60168.1"/>
    </source>
</evidence>
<dbReference type="SUPFAM" id="SSF53850">
    <property type="entry name" value="Periplasmic binding protein-like II"/>
    <property type="match status" value="1"/>
</dbReference>
<dbReference type="AlphaFoldDB" id="A0A225MG52"/>
<evidence type="ECO:0000313" key="4">
    <source>
        <dbReference type="Proteomes" id="UP000214603"/>
    </source>
</evidence>
<dbReference type="PANTHER" id="PTHR42928">
    <property type="entry name" value="TRICARBOXYLATE-BINDING PROTEIN"/>
    <property type="match status" value="1"/>
</dbReference>
<feature type="chain" id="PRO_5013302261" evidence="2">
    <location>
        <begin position="28"/>
        <end position="325"/>
    </location>
</feature>
<feature type="signal peptide" evidence="2">
    <location>
        <begin position="1"/>
        <end position="27"/>
    </location>
</feature>
<dbReference type="Pfam" id="PF03401">
    <property type="entry name" value="TctC"/>
    <property type="match status" value="1"/>
</dbReference>
<organism evidence="3 4">
    <name type="scientific">Candidimonas nitroreducens</name>
    <dbReference type="NCBI Taxonomy" id="683354"/>
    <lineage>
        <taxon>Bacteria</taxon>
        <taxon>Pseudomonadati</taxon>
        <taxon>Pseudomonadota</taxon>
        <taxon>Betaproteobacteria</taxon>
        <taxon>Burkholderiales</taxon>
        <taxon>Alcaligenaceae</taxon>
        <taxon>Candidimonas</taxon>
    </lineage>
</organism>
<dbReference type="InterPro" id="IPR042100">
    <property type="entry name" value="Bug_dom1"/>
</dbReference>
<keyword evidence="2" id="KW-0732">Signal</keyword>
<name>A0A225MG52_9BURK</name>
<keyword evidence="4" id="KW-1185">Reference proteome</keyword>
<dbReference type="InterPro" id="IPR005064">
    <property type="entry name" value="BUG"/>
</dbReference>
<accession>A0A225MG52</accession>
<dbReference type="Proteomes" id="UP000214603">
    <property type="component" value="Unassembled WGS sequence"/>
</dbReference>
<comment type="caution">
    <text evidence="3">The sequence shown here is derived from an EMBL/GenBank/DDBJ whole genome shotgun (WGS) entry which is preliminary data.</text>
</comment>
<dbReference type="CDD" id="cd07012">
    <property type="entry name" value="PBP2_Bug_TTT"/>
    <property type="match status" value="1"/>
</dbReference>
<protein>
    <submittedName>
        <fullName evidence="3">ABC transporter substrate-binding protein</fullName>
    </submittedName>
</protein>
<dbReference type="Gene3D" id="3.40.190.10">
    <property type="entry name" value="Periplasmic binding protein-like II"/>
    <property type="match status" value="1"/>
</dbReference>
<dbReference type="PIRSF" id="PIRSF017082">
    <property type="entry name" value="YflP"/>
    <property type="match status" value="1"/>
</dbReference>
<dbReference type="OrthoDB" id="8678477at2"/>
<proteinExistence type="inferred from homology"/>
<reference evidence="4" key="1">
    <citation type="submission" date="2017-06" db="EMBL/GenBank/DDBJ databases">
        <title>Herbaspirillum phytohormonus sp. nov., isolated from the root nodule of Robinia pseudoacacia in lead-zinc mine.</title>
        <authorList>
            <person name="Fan M."/>
            <person name="Lin Y."/>
        </authorList>
    </citation>
    <scope>NUCLEOTIDE SEQUENCE [LARGE SCALE GENOMIC DNA]</scope>
    <source>
        <strain evidence="4">SC-089</strain>
    </source>
</reference>
<evidence type="ECO:0000256" key="1">
    <source>
        <dbReference type="ARBA" id="ARBA00006987"/>
    </source>
</evidence>
<comment type="similarity">
    <text evidence="1">Belongs to the UPF0065 (bug) family.</text>
</comment>
<dbReference type="PANTHER" id="PTHR42928:SF5">
    <property type="entry name" value="BLR1237 PROTEIN"/>
    <property type="match status" value="1"/>
</dbReference>
<evidence type="ECO:0000256" key="2">
    <source>
        <dbReference type="SAM" id="SignalP"/>
    </source>
</evidence>
<dbReference type="RefSeq" id="WP_088603425.1">
    <property type="nucleotide sequence ID" value="NZ_NJIH01000006.1"/>
</dbReference>
<dbReference type="EMBL" id="NJIH01000006">
    <property type="protein sequence ID" value="OWT60168.1"/>
    <property type="molecule type" value="Genomic_DNA"/>
</dbReference>